<dbReference type="SUPFAM" id="SSF52980">
    <property type="entry name" value="Restriction endonuclease-like"/>
    <property type="match status" value="1"/>
</dbReference>
<dbReference type="PANTHER" id="PTHR38590">
    <property type="entry name" value="BLL0828 PROTEIN"/>
    <property type="match status" value="1"/>
</dbReference>
<keyword evidence="3" id="KW-1185">Reference proteome</keyword>
<dbReference type="KEGG" id="mtw:CQW49_10570"/>
<evidence type="ECO:0000313" key="2">
    <source>
        <dbReference type="EMBL" id="ATQ68269.1"/>
    </source>
</evidence>
<evidence type="ECO:0000313" key="3">
    <source>
        <dbReference type="Proteomes" id="UP000230709"/>
    </source>
</evidence>
<dbReference type="InterPro" id="IPR007569">
    <property type="entry name" value="DUF559"/>
</dbReference>
<dbReference type="InterPro" id="IPR047216">
    <property type="entry name" value="Endonuclease_DUF559_bact"/>
</dbReference>
<evidence type="ECO:0000259" key="1">
    <source>
        <dbReference type="Pfam" id="PF04480"/>
    </source>
</evidence>
<dbReference type="Proteomes" id="UP000230709">
    <property type="component" value="Chromosome"/>
</dbReference>
<keyword evidence="2" id="KW-0540">Nuclease</keyword>
<dbReference type="Pfam" id="PF04480">
    <property type="entry name" value="DUF559"/>
    <property type="match status" value="1"/>
</dbReference>
<dbReference type="CDD" id="cd01038">
    <property type="entry name" value="Endonuclease_DUF559"/>
    <property type="match status" value="1"/>
</dbReference>
<dbReference type="AlphaFoldDB" id="A0A2D2D074"/>
<dbReference type="InterPro" id="IPR011335">
    <property type="entry name" value="Restrct_endonuc-II-like"/>
</dbReference>
<feature type="domain" description="DUF559" evidence="1">
    <location>
        <begin position="13"/>
        <end position="118"/>
    </location>
</feature>
<sequence>MRSNDKLRRFRLETARRLRANATSAEQRLWQNLDRVPLLRTHFRRQAPIGPYVVDFACLSRKLLIEIDGPSHTEEGAQERDLARTRWLENEGYRILRFWNHEVFENIDGVLDTIYAALYGSLGVEPKAASADRKD</sequence>
<dbReference type="PANTHER" id="PTHR38590:SF1">
    <property type="entry name" value="BLL0828 PROTEIN"/>
    <property type="match status" value="1"/>
</dbReference>
<dbReference type="EMBL" id="CP023737">
    <property type="protein sequence ID" value="ATQ68269.1"/>
    <property type="molecule type" value="Genomic_DNA"/>
</dbReference>
<dbReference type="RefSeq" id="WP_024749780.1">
    <property type="nucleotide sequence ID" value="NZ_ADVE02000001.1"/>
</dbReference>
<dbReference type="STRING" id="595536.GCA_000178815_03049"/>
<reference evidence="3" key="1">
    <citation type="submission" date="2017-10" db="EMBL/GenBank/DDBJ databases">
        <title>Completed PacBio SMRT sequence of Methylosinus trichosporium OB3b reveals presence of a third large plasmid.</title>
        <authorList>
            <person name="Charles T.C."/>
            <person name="Lynch M.D.J."/>
            <person name="Heil J.R."/>
            <person name="Cheng J."/>
        </authorList>
    </citation>
    <scope>NUCLEOTIDE SEQUENCE [LARGE SCALE GENOMIC DNA]</scope>
    <source>
        <strain evidence="3">OB3b</strain>
    </source>
</reference>
<organism evidence="2 3">
    <name type="scientific">Methylosinus trichosporium (strain ATCC 35070 / NCIMB 11131 / UNIQEM 75 / OB3b)</name>
    <dbReference type="NCBI Taxonomy" id="595536"/>
    <lineage>
        <taxon>Bacteria</taxon>
        <taxon>Pseudomonadati</taxon>
        <taxon>Pseudomonadota</taxon>
        <taxon>Alphaproteobacteria</taxon>
        <taxon>Hyphomicrobiales</taxon>
        <taxon>Methylocystaceae</taxon>
        <taxon>Methylosinus</taxon>
    </lineage>
</organism>
<gene>
    <name evidence="2" type="ORF">CQW49_10570</name>
</gene>
<accession>A0A2D2D074</accession>
<name>A0A2D2D074_METT3</name>
<dbReference type="Gene3D" id="3.40.960.10">
    <property type="entry name" value="VSR Endonuclease"/>
    <property type="match status" value="1"/>
</dbReference>
<keyword evidence="2" id="KW-0255">Endonuclease</keyword>
<keyword evidence="2" id="KW-0378">Hydrolase</keyword>
<dbReference type="GO" id="GO:0004519">
    <property type="term" value="F:endonuclease activity"/>
    <property type="evidence" value="ECO:0007669"/>
    <property type="project" value="UniProtKB-KW"/>
</dbReference>
<protein>
    <submittedName>
        <fullName evidence="2">Endonuclease domain-containing protein</fullName>
    </submittedName>
</protein>
<proteinExistence type="predicted"/>